<evidence type="ECO:0000256" key="1">
    <source>
        <dbReference type="SAM" id="SignalP"/>
    </source>
</evidence>
<dbReference type="AlphaFoldDB" id="A0A4S1DYT0"/>
<protein>
    <recommendedName>
        <fullName evidence="4">DUF4595 domain-containing protein</fullName>
    </recommendedName>
</protein>
<feature type="signal peptide" evidence="1">
    <location>
        <begin position="1"/>
        <end position="26"/>
    </location>
</feature>
<dbReference type="Gene3D" id="3.90.930.1">
    <property type="match status" value="1"/>
</dbReference>
<dbReference type="Proteomes" id="UP000307602">
    <property type="component" value="Unassembled WGS sequence"/>
</dbReference>
<gene>
    <name evidence="2" type="ORF">EM932_06715</name>
</gene>
<name>A0A4S1DYT0_9FLAO</name>
<dbReference type="RefSeq" id="WP_135876414.1">
    <property type="nucleotide sequence ID" value="NZ_SRSO01000007.1"/>
</dbReference>
<dbReference type="PROSITE" id="PS51257">
    <property type="entry name" value="PROKAR_LIPOPROTEIN"/>
    <property type="match status" value="1"/>
</dbReference>
<proteinExistence type="predicted"/>
<organism evidence="2 3">
    <name type="scientific">Flavivirga rizhaonensis</name>
    <dbReference type="NCBI Taxonomy" id="2559571"/>
    <lineage>
        <taxon>Bacteria</taxon>
        <taxon>Pseudomonadati</taxon>
        <taxon>Bacteroidota</taxon>
        <taxon>Flavobacteriia</taxon>
        <taxon>Flavobacteriales</taxon>
        <taxon>Flavobacteriaceae</taxon>
        <taxon>Flavivirga</taxon>
    </lineage>
</organism>
<keyword evidence="3" id="KW-1185">Reference proteome</keyword>
<evidence type="ECO:0000313" key="3">
    <source>
        <dbReference type="Proteomes" id="UP000307602"/>
    </source>
</evidence>
<feature type="chain" id="PRO_5020293407" description="DUF4595 domain-containing protein" evidence="1">
    <location>
        <begin position="27"/>
        <end position="305"/>
    </location>
</feature>
<evidence type="ECO:0000313" key="2">
    <source>
        <dbReference type="EMBL" id="TGV03360.1"/>
    </source>
</evidence>
<evidence type="ECO:0008006" key="4">
    <source>
        <dbReference type="Google" id="ProtNLM"/>
    </source>
</evidence>
<dbReference type="OrthoDB" id="1361961at2"/>
<accession>A0A4S1DYT0</accession>
<sequence length="305" mass="34264">MTKLKYISWCILFIFLFTACSSDDDAGVNQPQNKIRVSTIKEIFEDGSSANYDITYNDDGNITSIKRTANSGSNIASILYNDQGQFTQKGGVIYNYNEDGLLSEIIGSNYTSEITYNAQGQLFEEGTLADGQYTLKRTFSYNSNGQLTTVDEFFIYPNPSGAAPYRKHFITYDNNGNAIKVVGTTSLDGITYTDRYISTFTYDDKKNPLLIMHESSGGAVGLSYSLDILNFYTGSLLGDTPIHRYYGKNNMLSRTTIINNEEYKQTFQHDTYNEDEYPLSTTLTVFGTNGQVSGKVTYEWGYEKK</sequence>
<dbReference type="EMBL" id="SRSO01000007">
    <property type="protein sequence ID" value="TGV03360.1"/>
    <property type="molecule type" value="Genomic_DNA"/>
</dbReference>
<comment type="caution">
    <text evidence="2">The sequence shown here is derived from an EMBL/GenBank/DDBJ whole genome shotgun (WGS) entry which is preliminary data.</text>
</comment>
<keyword evidence="1" id="KW-0732">Signal</keyword>
<reference evidence="2 3" key="1">
    <citation type="submission" date="2019-04" db="EMBL/GenBank/DDBJ databases">
        <authorList>
            <person name="Liu A."/>
        </authorList>
    </citation>
    <scope>NUCLEOTIDE SEQUENCE [LARGE SCALE GENOMIC DNA]</scope>
    <source>
        <strain evidence="2 3">RZ03</strain>
    </source>
</reference>